<organism evidence="1 2">
    <name type="scientific">Trifolium pratense</name>
    <name type="common">Red clover</name>
    <dbReference type="NCBI Taxonomy" id="57577"/>
    <lineage>
        <taxon>Eukaryota</taxon>
        <taxon>Viridiplantae</taxon>
        <taxon>Streptophyta</taxon>
        <taxon>Embryophyta</taxon>
        <taxon>Tracheophyta</taxon>
        <taxon>Spermatophyta</taxon>
        <taxon>Magnoliopsida</taxon>
        <taxon>eudicotyledons</taxon>
        <taxon>Gunneridae</taxon>
        <taxon>Pentapetalae</taxon>
        <taxon>rosids</taxon>
        <taxon>fabids</taxon>
        <taxon>Fabales</taxon>
        <taxon>Fabaceae</taxon>
        <taxon>Papilionoideae</taxon>
        <taxon>50 kb inversion clade</taxon>
        <taxon>NPAAA clade</taxon>
        <taxon>Hologalegina</taxon>
        <taxon>IRL clade</taxon>
        <taxon>Trifolieae</taxon>
        <taxon>Trifolium</taxon>
    </lineage>
</organism>
<accession>A0ACB0MFY2</accession>
<evidence type="ECO:0000313" key="1">
    <source>
        <dbReference type="EMBL" id="CAJ2679022.1"/>
    </source>
</evidence>
<sequence>MKLQSLSQSFNLSFTGSIYPFEAVDIGCSKASIPVPLVVSVVKLSLIVISYCINGHYKKSCTYPRLFYPGLFSVASPPHNLAVVLLLSEIVQIHALPRLTVVRK</sequence>
<dbReference type="EMBL" id="CASHSV030000823">
    <property type="protein sequence ID" value="CAJ2679022.1"/>
    <property type="molecule type" value="Genomic_DNA"/>
</dbReference>
<reference evidence="1" key="1">
    <citation type="submission" date="2023-10" db="EMBL/GenBank/DDBJ databases">
        <authorList>
            <person name="Rodriguez Cubillos JULIANA M."/>
            <person name="De Vega J."/>
        </authorList>
    </citation>
    <scope>NUCLEOTIDE SEQUENCE</scope>
</reference>
<protein>
    <submittedName>
        <fullName evidence="1">Uncharacterized protein</fullName>
    </submittedName>
</protein>
<evidence type="ECO:0000313" key="2">
    <source>
        <dbReference type="Proteomes" id="UP001177021"/>
    </source>
</evidence>
<gene>
    <name evidence="1" type="ORF">MILVUS5_LOCUS41212</name>
</gene>
<comment type="caution">
    <text evidence="1">The sequence shown here is derived from an EMBL/GenBank/DDBJ whole genome shotgun (WGS) entry which is preliminary data.</text>
</comment>
<proteinExistence type="predicted"/>
<dbReference type="Proteomes" id="UP001177021">
    <property type="component" value="Unassembled WGS sequence"/>
</dbReference>
<keyword evidence="2" id="KW-1185">Reference proteome</keyword>
<name>A0ACB0MFY2_TRIPR</name>